<dbReference type="Proteomes" id="UP000260367">
    <property type="component" value="Segment"/>
</dbReference>
<name>A0A345KWD1_9CAUD</name>
<accession>A0A345KWD1</accession>
<gene>
    <name evidence="1" type="primary">38</name>
    <name evidence="1" type="ORF">SEA_EDEN_38</name>
</gene>
<dbReference type="RefSeq" id="YP_009806817.1">
    <property type="nucleotide sequence ID" value="NC_048017.1"/>
</dbReference>
<keyword evidence="2" id="KW-1185">Reference proteome</keyword>
<evidence type="ECO:0000313" key="2">
    <source>
        <dbReference type="Proteomes" id="UP000260367"/>
    </source>
</evidence>
<dbReference type="EMBL" id="MH509447">
    <property type="protein sequence ID" value="AXH47333.2"/>
    <property type="molecule type" value="Genomic_DNA"/>
</dbReference>
<dbReference type="KEGG" id="vg:54997687"/>
<protein>
    <submittedName>
        <fullName evidence="1">Uncharacterized protein</fullName>
    </submittedName>
</protein>
<evidence type="ECO:0000313" key="1">
    <source>
        <dbReference type="EMBL" id="AXH47333.2"/>
    </source>
</evidence>
<dbReference type="GeneID" id="54997687"/>
<reference evidence="2" key="1">
    <citation type="submission" date="2018-06" db="EMBL/GenBank/DDBJ databases">
        <authorList>
            <person name="Zhirakovskaya E."/>
        </authorList>
    </citation>
    <scope>NUCLEOTIDE SEQUENCE [LARGE SCALE GENOMIC DNA]</scope>
</reference>
<sequence length="49" mass="5528">MTILLIRKDAKQGWKSAAKQAMKDSREKLAAWATGMNETLGWAKYSVED</sequence>
<proteinExistence type="predicted"/>
<organism evidence="1 2">
    <name type="scientific">Microbacterium phage Eden</name>
    <dbReference type="NCBI Taxonomy" id="2250289"/>
    <lineage>
        <taxon>Viruses</taxon>
        <taxon>Duplodnaviria</taxon>
        <taxon>Heunggongvirae</taxon>
        <taxon>Uroviricota</taxon>
        <taxon>Caudoviricetes</taxon>
        <taxon>Edenvirus</taxon>
        <taxon>Edenvirus eden</taxon>
    </lineage>
</organism>